<dbReference type="PANTHER" id="PTHR30153">
    <property type="entry name" value="REPLICATIVE DNA HELICASE DNAB"/>
    <property type="match status" value="1"/>
</dbReference>
<evidence type="ECO:0000256" key="1">
    <source>
        <dbReference type="ARBA" id="ARBA00008428"/>
    </source>
</evidence>
<dbReference type="InterPro" id="IPR007694">
    <property type="entry name" value="DNA_helicase_DnaB-like_C"/>
</dbReference>
<evidence type="ECO:0000256" key="5">
    <source>
        <dbReference type="ARBA" id="ARBA00022806"/>
    </source>
</evidence>
<proteinExistence type="inferred from homology"/>
<dbReference type="Proteomes" id="UP000632222">
    <property type="component" value="Unassembled WGS sequence"/>
</dbReference>
<evidence type="ECO:0000259" key="11">
    <source>
        <dbReference type="PROSITE" id="PS51199"/>
    </source>
</evidence>
<reference evidence="13" key="1">
    <citation type="journal article" date="2019" name="Int. J. Syst. Evol. Microbiol.">
        <title>The Global Catalogue of Microorganisms (GCM) 10K type strain sequencing project: providing services to taxonomists for standard genome sequencing and annotation.</title>
        <authorList>
            <consortium name="The Broad Institute Genomics Platform"/>
            <consortium name="The Broad Institute Genome Sequencing Center for Infectious Disease"/>
            <person name="Wu L."/>
            <person name="Ma J."/>
        </authorList>
    </citation>
    <scope>NUCLEOTIDE SEQUENCE [LARGE SCALE GENOMIC DNA]</scope>
    <source>
        <strain evidence="13">JCM 14370</strain>
    </source>
</reference>
<dbReference type="InterPro" id="IPR016136">
    <property type="entry name" value="DNA_helicase_N/primase_C"/>
</dbReference>
<protein>
    <recommendedName>
        <fullName evidence="9">DNA 5'-3' helicase</fullName>
        <ecNumber evidence="9">5.6.2.3</ecNumber>
    </recommendedName>
</protein>
<dbReference type="SUPFAM" id="SSF48024">
    <property type="entry name" value="N-terminal domain of DnaB helicase"/>
    <property type="match status" value="1"/>
</dbReference>
<comment type="similarity">
    <text evidence="1">Belongs to the helicase family. DnaB subfamily.</text>
</comment>
<evidence type="ECO:0000256" key="2">
    <source>
        <dbReference type="ARBA" id="ARBA00022705"/>
    </source>
</evidence>
<evidence type="ECO:0000313" key="12">
    <source>
        <dbReference type="EMBL" id="GGJ48071.1"/>
    </source>
</evidence>
<dbReference type="InterPro" id="IPR027417">
    <property type="entry name" value="P-loop_NTPase"/>
</dbReference>
<dbReference type="InterPro" id="IPR036185">
    <property type="entry name" value="DNA_heli_DnaB-like_N_sf"/>
</dbReference>
<evidence type="ECO:0000256" key="8">
    <source>
        <dbReference type="ARBA" id="ARBA00023235"/>
    </source>
</evidence>
<keyword evidence="6" id="KW-0067">ATP-binding</keyword>
<accession>A0ABQ2D6V3</accession>
<evidence type="ECO:0000256" key="7">
    <source>
        <dbReference type="ARBA" id="ARBA00023125"/>
    </source>
</evidence>
<dbReference type="EC" id="5.6.2.3" evidence="9"/>
<dbReference type="GO" id="GO:0004386">
    <property type="term" value="F:helicase activity"/>
    <property type="evidence" value="ECO:0007669"/>
    <property type="project" value="UniProtKB-KW"/>
</dbReference>
<name>A0ABQ2D6V3_9DEIO</name>
<keyword evidence="8" id="KW-0413">Isomerase</keyword>
<evidence type="ECO:0000256" key="10">
    <source>
        <dbReference type="ARBA" id="ARBA00048954"/>
    </source>
</evidence>
<dbReference type="CDD" id="cd00984">
    <property type="entry name" value="DnaB_C"/>
    <property type="match status" value="1"/>
</dbReference>
<dbReference type="PROSITE" id="PS51199">
    <property type="entry name" value="SF4_HELICASE"/>
    <property type="match status" value="1"/>
</dbReference>
<dbReference type="Pfam" id="PF03796">
    <property type="entry name" value="DnaB_C"/>
    <property type="match status" value="1"/>
</dbReference>
<gene>
    <name evidence="12" type="primary">dnaB</name>
    <name evidence="12" type="ORF">GCM10008938_37590</name>
</gene>
<evidence type="ECO:0000256" key="6">
    <source>
        <dbReference type="ARBA" id="ARBA00022840"/>
    </source>
</evidence>
<comment type="catalytic activity">
    <reaction evidence="10">
        <text>ATP + H2O = ADP + phosphate + H(+)</text>
        <dbReference type="Rhea" id="RHEA:13065"/>
        <dbReference type="ChEBI" id="CHEBI:15377"/>
        <dbReference type="ChEBI" id="CHEBI:15378"/>
        <dbReference type="ChEBI" id="CHEBI:30616"/>
        <dbReference type="ChEBI" id="CHEBI:43474"/>
        <dbReference type="ChEBI" id="CHEBI:456216"/>
        <dbReference type="EC" id="5.6.2.3"/>
    </reaction>
</comment>
<dbReference type="Pfam" id="PF00772">
    <property type="entry name" value="DnaB"/>
    <property type="match status" value="1"/>
</dbReference>
<keyword evidence="7" id="KW-0238">DNA-binding</keyword>
<evidence type="ECO:0000313" key="13">
    <source>
        <dbReference type="Proteomes" id="UP000632222"/>
    </source>
</evidence>
<keyword evidence="2" id="KW-0235">DNA replication</keyword>
<dbReference type="SUPFAM" id="SSF52540">
    <property type="entry name" value="P-loop containing nucleoside triphosphate hydrolases"/>
    <property type="match status" value="1"/>
</dbReference>
<keyword evidence="3" id="KW-0547">Nucleotide-binding</keyword>
<dbReference type="Gene3D" id="3.40.50.300">
    <property type="entry name" value="P-loop containing nucleotide triphosphate hydrolases"/>
    <property type="match status" value="1"/>
</dbReference>
<evidence type="ECO:0000256" key="9">
    <source>
        <dbReference type="ARBA" id="ARBA00044969"/>
    </source>
</evidence>
<evidence type="ECO:0000256" key="4">
    <source>
        <dbReference type="ARBA" id="ARBA00022801"/>
    </source>
</evidence>
<keyword evidence="5 12" id="KW-0347">Helicase</keyword>
<keyword evidence="13" id="KW-1185">Reference proteome</keyword>
<sequence>MIINLPHDLKAEAATLGAFMAHQQLWQEPVAFLLTHKDFYDQRHRLIFGAMTRLRQQHKPVDLIHVCDYLTSHKQLDNAGGPAYISSLPEAFSTMYEAVHHARLVIEKSTRRHMIQGVQDAMGHALDLSLDNTQAASNIEVAVLGATRKDKTQVGQLEHLGDLVDDTMERIKQPSSNDDIRSTGFATLDRLINGFSLGDLIYLMARPSMGKTSIALSILESISKSRPCAFFSLEMPKRQILYRLASLNLLIPLNRIISGDLDYDEKRKIGQYLETLKKSHLYIYDKRLNIRQLEEKCERFHRDHGDVGIFMLDHLGFLGADQKFSSSVEKLENLSNRSKQLAKELDTPFLMLWQLSRDLEKREDKRPMLSDARGSGAVEQDADIVMFIYRDDYYQQNKPNYKPTGLTELLIAKQRNGPPGMVPMMFRGEYTRFDELQEKVA</sequence>
<dbReference type="Gene3D" id="1.10.860.10">
    <property type="entry name" value="DNAb Helicase, Chain A"/>
    <property type="match status" value="1"/>
</dbReference>
<dbReference type="EMBL" id="BMOD01000018">
    <property type="protein sequence ID" value="GGJ48071.1"/>
    <property type="molecule type" value="Genomic_DNA"/>
</dbReference>
<keyword evidence="4" id="KW-0378">Hydrolase</keyword>
<dbReference type="InterPro" id="IPR007693">
    <property type="entry name" value="DNA_helicase_DnaB-like_N"/>
</dbReference>
<feature type="domain" description="SF4 helicase" evidence="11">
    <location>
        <begin position="174"/>
        <end position="440"/>
    </location>
</feature>
<organism evidence="12 13">
    <name type="scientific">Deinococcus roseus</name>
    <dbReference type="NCBI Taxonomy" id="392414"/>
    <lineage>
        <taxon>Bacteria</taxon>
        <taxon>Thermotogati</taxon>
        <taxon>Deinococcota</taxon>
        <taxon>Deinococci</taxon>
        <taxon>Deinococcales</taxon>
        <taxon>Deinococcaceae</taxon>
        <taxon>Deinococcus</taxon>
    </lineage>
</organism>
<comment type="caution">
    <text evidence="12">The sequence shown here is derived from an EMBL/GenBank/DDBJ whole genome shotgun (WGS) entry which is preliminary data.</text>
</comment>
<dbReference type="PANTHER" id="PTHR30153:SF2">
    <property type="entry name" value="REPLICATIVE DNA HELICASE"/>
    <property type="match status" value="1"/>
</dbReference>
<evidence type="ECO:0000256" key="3">
    <source>
        <dbReference type="ARBA" id="ARBA00022741"/>
    </source>
</evidence>
<dbReference type="RefSeq" id="WP_189005330.1">
    <property type="nucleotide sequence ID" value="NZ_BMOD01000018.1"/>
</dbReference>